<dbReference type="OrthoDB" id="436800at2759"/>
<evidence type="ECO:0000313" key="3">
    <source>
        <dbReference type="Proteomes" id="UP000601435"/>
    </source>
</evidence>
<gene>
    <name evidence="2" type="ORF">SNEC2469_LOCUS32925</name>
</gene>
<evidence type="ECO:0000256" key="1">
    <source>
        <dbReference type="SAM" id="MobiDB-lite"/>
    </source>
</evidence>
<dbReference type="AlphaFoldDB" id="A0A813BZ53"/>
<name>A0A813BZ53_9DINO</name>
<comment type="caution">
    <text evidence="2">The sequence shown here is derived from an EMBL/GenBank/DDBJ whole genome shotgun (WGS) entry which is preliminary data.</text>
</comment>
<evidence type="ECO:0000313" key="2">
    <source>
        <dbReference type="EMBL" id="CAE7937865.1"/>
    </source>
</evidence>
<reference evidence="2" key="1">
    <citation type="submission" date="2021-02" db="EMBL/GenBank/DDBJ databases">
        <authorList>
            <person name="Dougan E. K."/>
            <person name="Rhodes N."/>
            <person name="Thang M."/>
            <person name="Chan C."/>
        </authorList>
    </citation>
    <scope>NUCLEOTIDE SEQUENCE</scope>
</reference>
<proteinExistence type="predicted"/>
<organism evidence="2 3">
    <name type="scientific">Symbiodinium necroappetens</name>
    <dbReference type="NCBI Taxonomy" id="1628268"/>
    <lineage>
        <taxon>Eukaryota</taxon>
        <taxon>Sar</taxon>
        <taxon>Alveolata</taxon>
        <taxon>Dinophyceae</taxon>
        <taxon>Suessiales</taxon>
        <taxon>Symbiodiniaceae</taxon>
        <taxon>Symbiodinium</taxon>
    </lineage>
</organism>
<protein>
    <submittedName>
        <fullName evidence="2">Uncharacterized protein</fullName>
    </submittedName>
</protein>
<keyword evidence="3" id="KW-1185">Reference proteome</keyword>
<dbReference type="EMBL" id="CAJNJA010084959">
    <property type="protein sequence ID" value="CAE7937865.1"/>
    <property type="molecule type" value="Genomic_DNA"/>
</dbReference>
<feature type="non-terminal residue" evidence="2">
    <location>
        <position position="1"/>
    </location>
</feature>
<feature type="region of interest" description="Disordered" evidence="1">
    <location>
        <begin position="209"/>
        <end position="229"/>
    </location>
</feature>
<dbReference type="Proteomes" id="UP000601435">
    <property type="component" value="Unassembled WGS sequence"/>
</dbReference>
<accession>A0A813BZ53</accession>
<sequence length="229" mass="25343">MSVFSDEVLSCDSLKLEFERLEAMCLGREGPVSGWAKVDKMMTCVRGRRDYYRFLARSIKSGIVTGVFSTVMGKDLLVGGRGKIGIWETLCWRYSYMRELVTKCIEKPESQQKARSLVLDPERHDETYAGSCVWMAAEKKSVQLVLDLMHEIQGGEFDASLRGLAKNQSGASVSEMLSYGSFADVIAKVEEQRTKDYPPTSLNVLSLLTEGETRSGAGPSGVSLEPTSE</sequence>